<proteinExistence type="predicted"/>
<dbReference type="EMBL" id="BGZK01001349">
    <property type="protein sequence ID" value="GBP77843.1"/>
    <property type="molecule type" value="Genomic_DNA"/>
</dbReference>
<keyword evidence="3" id="KW-1185">Reference proteome</keyword>
<evidence type="ECO:0000313" key="2">
    <source>
        <dbReference type="EMBL" id="GBP77843.1"/>
    </source>
</evidence>
<evidence type="ECO:0000256" key="1">
    <source>
        <dbReference type="SAM" id="MobiDB-lite"/>
    </source>
</evidence>
<evidence type="ECO:0000313" key="3">
    <source>
        <dbReference type="Proteomes" id="UP000299102"/>
    </source>
</evidence>
<protein>
    <submittedName>
        <fullName evidence="2">Uncharacterized protein</fullName>
    </submittedName>
</protein>
<organism evidence="2 3">
    <name type="scientific">Eumeta variegata</name>
    <name type="common">Bagworm moth</name>
    <name type="synonym">Eumeta japonica</name>
    <dbReference type="NCBI Taxonomy" id="151549"/>
    <lineage>
        <taxon>Eukaryota</taxon>
        <taxon>Metazoa</taxon>
        <taxon>Ecdysozoa</taxon>
        <taxon>Arthropoda</taxon>
        <taxon>Hexapoda</taxon>
        <taxon>Insecta</taxon>
        <taxon>Pterygota</taxon>
        <taxon>Neoptera</taxon>
        <taxon>Endopterygota</taxon>
        <taxon>Lepidoptera</taxon>
        <taxon>Glossata</taxon>
        <taxon>Ditrysia</taxon>
        <taxon>Tineoidea</taxon>
        <taxon>Psychidae</taxon>
        <taxon>Oiketicinae</taxon>
        <taxon>Eumeta</taxon>
    </lineage>
</organism>
<name>A0A4C1YS78_EUMVA</name>
<reference evidence="2 3" key="1">
    <citation type="journal article" date="2019" name="Commun. Biol.">
        <title>The bagworm genome reveals a unique fibroin gene that provides high tensile strength.</title>
        <authorList>
            <person name="Kono N."/>
            <person name="Nakamura H."/>
            <person name="Ohtoshi R."/>
            <person name="Tomita M."/>
            <person name="Numata K."/>
            <person name="Arakawa K."/>
        </authorList>
    </citation>
    <scope>NUCLEOTIDE SEQUENCE [LARGE SCALE GENOMIC DNA]</scope>
</reference>
<accession>A0A4C1YS78</accession>
<dbReference type="AlphaFoldDB" id="A0A4C1YS78"/>
<feature type="compositionally biased region" description="Basic and acidic residues" evidence="1">
    <location>
        <begin position="72"/>
        <end position="100"/>
    </location>
</feature>
<comment type="caution">
    <text evidence="2">The sequence shown here is derived from an EMBL/GenBank/DDBJ whole genome shotgun (WGS) entry which is preliminary data.</text>
</comment>
<feature type="region of interest" description="Disordered" evidence="1">
    <location>
        <begin position="71"/>
        <end position="100"/>
    </location>
</feature>
<gene>
    <name evidence="2" type="ORF">EVAR_59949_1</name>
</gene>
<sequence length="100" mass="11608">MEISEVVTGSTSESQANFDPSKYGVFAMVKVGEKRLQLNSQIGISSTTGIQPIEIWIENNLQWNWNHNQMKTKWEPELQPNEKREDRERKKTKKMENGAK</sequence>
<dbReference type="Proteomes" id="UP000299102">
    <property type="component" value="Unassembled WGS sequence"/>
</dbReference>